<accession>A0A0U2UMS0</accession>
<dbReference type="InterPro" id="IPR002508">
    <property type="entry name" value="MurNAc-LAA_cat"/>
</dbReference>
<dbReference type="GO" id="GO:0030288">
    <property type="term" value="C:outer membrane-bounded periplasmic space"/>
    <property type="evidence" value="ECO:0007669"/>
    <property type="project" value="TreeGrafter"/>
</dbReference>
<dbReference type="Pfam" id="PF00395">
    <property type="entry name" value="SLH"/>
    <property type="match status" value="3"/>
</dbReference>
<gene>
    <name evidence="4" type="ORF">IJ22_28760</name>
</gene>
<protein>
    <submittedName>
        <fullName evidence="4">N-acetylmuramoyl-L-alanine amidase AmiC</fullName>
    </submittedName>
</protein>
<dbReference type="CDD" id="cd02696">
    <property type="entry name" value="MurNAc-LAA"/>
    <property type="match status" value="1"/>
</dbReference>
<feature type="domain" description="SLH" evidence="3">
    <location>
        <begin position="311"/>
        <end position="374"/>
    </location>
</feature>
<evidence type="ECO:0000313" key="4">
    <source>
        <dbReference type="EMBL" id="ALS23249.1"/>
    </source>
</evidence>
<dbReference type="InterPro" id="IPR001119">
    <property type="entry name" value="SLH_dom"/>
</dbReference>
<reference evidence="4 5" key="2">
    <citation type="journal article" date="2016" name="Genome Announc.">
        <title>Complete Genome Sequences of Two Interactive Moderate Thermophiles, Paenibacillus napthalenovorans 32O-Y and Paenibacillus sp. 32O-W.</title>
        <authorList>
            <person name="Butler R.R.III."/>
            <person name="Wang J."/>
            <person name="Stark B.C."/>
            <person name="Pombert J.F."/>
        </authorList>
    </citation>
    <scope>NUCLEOTIDE SEQUENCE [LARGE SCALE GENOMIC DNA]</scope>
    <source>
        <strain evidence="4 5">32O-Y</strain>
    </source>
</reference>
<proteinExistence type="predicted"/>
<dbReference type="InterPro" id="IPR050695">
    <property type="entry name" value="N-acetylmuramoyl_amidase_3"/>
</dbReference>
<evidence type="ECO:0000259" key="3">
    <source>
        <dbReference type="PROSITE" id="PS51272"/>
    </source>
</evidence>
<dbReference type="SUPFAM" id="SSF53187">
    <property type="entry name" value="Zn-dependent exopeptidases"/>
    <property type="match status" value="1"/>
</dbReference>
<dbReference type="RefSeq" id="WP_235594134.1">
    <property type="nucleotide sequence ID" value="NZ_CP013652.1"/>
</dbReference>
<dbReference type="PROSITE" id="PS51272">
    <property type="entry name" value="SLH"/>
    <property type="match status" value="3"/>
</dbReference>
<dbReference type="Pfam" id="PF01520">
    <property type="entry name" value="Amidase_3"/>
    <property type="match status" value="1"/>
</dbReference>
<dbReference type="Gene3D" id="3.40.630.40">
    <property type="entry name" value="Zn-dependent exopeptidases"/>
    <property type="match status" value="1"/>
</dbReference>
<name>A0A0U2UMS0_9BACL</name>
<dbReference type="EMBL" id="CP013652">
    <property type="protein sequence ID" value="ALS23249.1"/>
    <property type="molecule type" value="Genomic_DNA"/>
</dbReference>
<dbReference type="PANTHER" id="PTHR30404">
    <property type="entry name" value="N-ACETYLMURAMOYL-L-ALANINE AMIDASE"/>
    <property type="match status" value="1"/>
</dbReference>
<organism evidence="4 5">
    <name type="scientific">Paenibacillus naphthalenovorans</name>
    <dbReference type="NCBI Taxonomy" id="162209"/>
    <lineage>
        <taxon>Bacteria</taxon>
        <taxon>Bacillati</taxon>
        <taxon>Bacillota</taxon>
        <taxon>Bacilli</taxon>
        <taxon>Bacillales</taxon>
        <taxon>Paenibacillaceae</taxon>
        <taxon>Paenibacillus</taxon>
    </lineage>
</organism>
<dbReference type="SMART" id="SM00646">
    <property type="entry name" value="Ami_3"/>
    <property type="match status" value="1"/>
</dbReference>
<feature type="chain" id="PRO_5006832696" evidence="2">
    <location>
        <begin position="33"/>
        <end position="432"/>
    </location>
</feature>
<dbReference type="KEGG" id="pnp:IJ22_28760"/>
<dbReference type="PATRIC" id="fig|162209.4.peg.3065"/>
<keyword evidence="1" id="KW-0378">Hydrolase</keyword>
<keyword evidence="5" id="KW-1185">Reference proteome</keyword>
<dbReference type="STRING" id="162209.IJ22_28760"/>
<evidence type="ECO:0000313" key="5">
    <source>
        <dbReference type="Proteomes" id="UP000061660"/>
    </source>
</evidence>
<reference evidence="5" key="1">
    <citation type="submission" date="2015-12" db="EMBL/GenBank/DDBJ databases">
        <title>Complete genome sequences of two moderately thermophilic Paenibacillus species.</title>
        <authorList>
            <person name="Butler R.III."/>
            <person name="Wang J."/>
            <person name="Stark B.C."/>
            <person name="Pombert J.-F."/>
        </authorList>
    </citation>
    <scope>NUCLEOTIDE SEQUENCE [LARGE SCALE GENOMIC DNA]</scope>
    <source>
        <strain evidence="5">32O-Y</strain>
    </source>
</reference>
<evidence type="ECO:0000256" key="1">
    <source>
        <dbReference type="ARBA" id="ARBA00022801"/>
    </source>
</evidence>
<dbReference type="AlphaFoldDB" id="A0A0U2UMS0"/>
<feature type="domain" description="SLH" evidence="3">
    <location>
        <begin position="375"/>
        <end position="432"/>
    </location>
</feature>
<dbReference type="GO" id="GO:0008745">
    <property type="term" value="F:N-acetylmuramoyl-L-alanine amidase activity"/>
    <property type="evidence" value="ECO:0007669"/>
    <property type="project" value="InterPro"/>
</dbReference>
<evidence type="ECO:0000256" key="2">
    <source>
        <dbReference type="SAM" id="SignalP"/>
    </source>
</evidence>
<sequence length="432" mass="46703" precursor="true">MVRKKGKPLRKPWMRTAILALGLLVLPGQAMAAKIVVDAGHGGRDPGAIGVNGLQEKTVNLDISRKLRDLLIQRGYEVTMTRDSDVYLTLKERVDFTKAQHADLFVSIHANSISSPGTRGAMVLYYDDAYPQSSYPASPEMRALTPQSRELATKVLNSLVQTAGLENRGIVPSAVYVVRMGNIPSILVETAFLSNPEDAALLASNQMRQIMAQGIASGIEAYLPPNIQFPDTRGHWAREAILRLNAQGVVEGVGKNFEPDRMLTRAEWMTLLGRIFDLPAAKPAGGACGDGSKDTVAGAVYRDGGCDAAQGAAAFRDVNAGHWAFADLDRAVKAGVLEGYPDGTLRPDQPVTRAEVAALFQRLAKLPLIELAPGSQRPFKDIPAGYWAEGEVAALKQAGWIDGVTAERFEPERSMTRAESAALIDRYIASRK</sequence>
<dbReference type="Proteomes" id="UP000061660">
    <property type="component" value="Chromosome"/>
</dbReference>
<dbReference type="GO" id="GO:0009253">
    <property type="term" value="P:peptidoglycan catabolic process"/>
    <property type="evidence" value="ECO:0007669"/>
    <property type="project" value="InterPro"/>
</dbReference>
<dbReference type="PANTHER" id="PTHR30404:SF0">
    <property type="entry name" value="N-ACETYLMURAMOYL-L-ALANINE AMIDASE AMIC"/>
    <property type="match status" value="1"/>
</dbReference>
<feature type="signal peptide" evidence="2">
    <location>
        <begin position="1"/>
        <end position="32"/>
    </location>
</feature>
<feature type="domain" description="SLH" evidence="3">
    <location>
        <begin position="224"/>
        <end position="286"/>
    </location>
</feature>
<keyword evidence="2" id="KW-0732">Signal</keyword>